<organism evidence="2 3">
    <name type="scientific">Hibiscus sabdariffa</name>
    <name type="common">roselle</name>
    <dbReference type="NCBI Taxonomy" id="183260"/>
    <lineage>
        <taxon>Eukaryota</taxon>
        <taxon>Viridiplantae</taxon>
        <taxon>Streptophyta</taxon>
        <taxon>Embryophyta</taxon>
        <taxon>Tracheophyta</taxon>
        <taxon>Spermatophyta</taxon>
        <taxon>Magnoliopsida</taxon>
        <taxon>eudicotyledons</taxon>
        <taxon>Gunneridae</taxon>
        <taxon>Pentapetalae</taxon>
        <taxon>rosids</taxon>
        <taxon>malvids</taxon>
        <taxon>Malvales</taxon>
        <taxon>Malvaceae</taxon>
        <taxon>Malvoideae</taxon>
        <taxon>Hibiscus</taxon>
    </lineage>
</organism>
<evidence type="ECO:0000313" key="2">
    <source>
        <dbReference type="EMBL" id="KAK8528364.1"/>
    </source>
</evidence>
<dbReference type="Proteomes" id="UP001472677">
    <property type="component" value="Unassembled WGS sequence"/>
</dbReference>
<feature type="compositionally biased region" description="Polar residues" evidence="1">
    <location>
        <begin position="82"/>
        <end position="94"/>
    </location>
</feature>
<keyword evidence="3" id="KW-1185">Reference proteome</keyword>
<evidence type="ECO:0000256" key="1">
    <source>
        <dbReference type="SAM" id="MobiDB-lite"/>
    </source>
</evidence>
<evidence type="ECO:0000313" key="3">
    <source>
        <dbReference type="Proteomes" id="UP001472677"/>
    </source>
</evidence>
<name>A0ABR2D2S2_9ROSI</name>
<feature type="region of interest" description="Disordered" evidence="1">
    <location>
        <begin position="77"/>
        <end position="145"/>
    </location>
</feature>
<reference evidence="2 3" key="1">
    <citation type="journal article" date="2024" name="G3 (Bethesda)">
        <title>Genome assembly of Hibiscus sabdariffa L. provides insights into metabolisms of medicinal natural products.</title>
        <authorList>
            <person name="Kim T."/>
        </authorList>
    </citation>
    <scope>NUCLEOTIDE SEQUENCE [LARGE SCALE GENOMIC DNA]</scope>
    <source>
        <strain evidence="2">TK-2024</strain>
        <tissue evidence="2">Old leaves</tissue>
    </source>
</reference>
<protein>
    <submittedName>
        <fullName evidence="2">Uncharacterized protein</fullName>
    </submittedName>
</protein>
<accession>A0ABR2D2S2</accession>
<feature type="compositionally biased region" description="Basic and acidic residues" evidence="1">
    <location>
        <begin position="108"/>
        <end position="120"/>
    </location>
</feature>
<gene>
    <name evidence="2" type="ORF">V6N12_074894</name>
</gene>
<sequence>MSPLYGEPSDENGGRPPNFVAQMSAFPVLERPAPPLEDAQNPKKQCNEVLSDGEFHVGERVATEVDVGLSDRGLRVQKQVAPRSSHSLSDNSSFCDEEVEETCSKSVQHPEDAPTQHSDKPPTPVGPSVEQSYGPWMVVDNSRHK</sequence>
<comment type="caution">
    <text evidence="2">The sequence shown here is derived from an EMBL/GenBank/DDBJ whole genome shotgun (WGS) entry which is preliminary data.</text>
</comment>
<proteinExistence type="predicted"/>
<feature type="region of interest" description="Disordered" evidence="1">
    <location>
        <begin position="1"/>
        <end position="44"/>
    </location>
</feature>
<dbReference type="EMBL" id="JBBPBM010000037">
    <property type="protein sequence ID" value="KAK8528364.1"/>
    <property type="molecule type" value="Genomic_DNA"/>
</dbReference>